<dbReference type="SUPFAM" id="SSF51092">
    <property type="entry name" value="Vitelline membrane outer protein-I (VMO-I)"/>
    <property type="match status" value="1"/>
</dbReference>
<dbReference type="STRING" id="35525.A0A164Q728"/>
<dbReference type="PANTHER" id="PTHR18841:SF0">
    <property type="entry name" value="VITELLINE MEMBRANE OUTER LAYER 1 HOMOLOG A-RELATED"/>
    <property type="match status" value="1"/>
</dbReference>
<sequence>MMRQQCTCLIAISIFVKRTMTKCQEVSVFSCCTVSMLKSNVFELRQQIVQFQHLLVITVTSSSSCILQLSKRKEKKFTPLNGIAFKCLSSNIWITSSVGPWGGYGRDFICPTGTYITQCQLRVESRQGSGCCGCDDTAANNLNCKCSNNDIMNGDGTEWGDWMAFSRNCSTGICGLQTRVERSQGIGDDTALNDAIFMCC</sequence>
<dbReference type="Gene3D" id="2.100.10.20">
    <property type="entry name" value="Vitelline membrane outer layer protein I (VOMI)"/>
    <property type="match status" value="1"/>
</dbReference>
<proteinExistence type="predicted"/>
<protein>
    <submittedName>
        <fullName evidence="1">Uncharacterized protein</fullName>
    </submittedName>
</protein>
<reference evidence="1 2" key="1">
    <citation type="submission" date="2016-03" db="EMBL/GenBank/DDBJ databases">
        <title>EvidentialGene: Evidence-directed Construction of Genes on Genomes.</title>
        <authorList>
            <person name="Gilbert D.G."/>
            <person name="Choi J.-H."/>
            <person name="Mockaitis K."/>
            <person name="Colbourne J."/>
            <person name="Pfrender M."/>
        </authorList>
    </citation>
    <scope>NUCLEOTIDE SEQUENCE [LARGE SCALE GENOMIC DNA]</scope>
    <source>
        <strain evidence="1 2">Xinb3</strain>
        <tissue evidence="1">Complete organism</tissue>
    </source>
</reference>
<name>A0A164Q728_9CRUS</name>
<comment type="caution">
    <text evidence="1">The sequence shown here is derived from an EMBL/GenBank/DDBJ whole genome shotgun (WGS) entry which is preliminary data.</text>
</comment>
<dbReference type="Pfam" id="PF03762">
    <property type="entry name" value="VOMI"/>
    <property type="match status" value="1"/>
</dbReference>
<dbReference type="EMBL" id="LRGB01002451">
    <property type="protein sequence ID" value="KZS07489.1"/>
    <property type="molecule type" value="Genomic_DNA"/>
</dbReference>
<dbReference type="InterPro" id="IPR036706">
    <property type="entry name" value="VOMI_sf"/>
</dbReference>
<dbReference type="GO" id="GO:0005615">
    <property type="term" value="C:extracellular space"/>
    <property type="evidence" value="ECO:0007669"/>
    <property type="project" value="TreeGrafter"/>
</dbReference>
<dbReference type="OrthoDB" id="6344411at2759"/>
<dbReference type="PANTHER" id="PTHR18841">
    <property type="entry name" value="VITELLINE MEMBRANE OUTER LAYER PROTEIN I-RELATED"/>
    <property type="match status" value="1"/>
</dbReference>
<accession>A0A164Q728</accession>
<dbReference type="AlphaFoldDB" id="A0A164Q728"/>
<organism evidence="1 2">
    <name type="scientific">Daphnia magna</name>
    <dbReference type="NCBI Taxonomy" id="35525"/>
    <lineage>
        <taxon>Eukaryota</taxon>
        <taxon>Metazoa</taxon>
        <taxon>Ecdysozoa</taxon>
        <taxon>Arthropoda</taxon>
        <taxon>Crustacea</taxon>
        <taxon>Branchiopoda</taxon>
        <taxon>Diplostraca</taxon>
        <taxon>Cladocera</taxon>
        <taxon>Anomopoda</taxon>
        <taxon>Daphniidae</taxon>
        <taxon>Daphnia</taxon>
    </lineage>
</organism>
<evidence type="ECO:0000313" key="1">
    <source>
        <dbReference type="EMBL" id="KZS07489.1"/>
    </source>
</evidence>
<evidence type="ECO:0000313" key="2">
    <source>
        <dbReference type="Proteomes" id="UP000076858"/>
    </source>
</evidence>
<dbReference type="InterPro" id="IPR005515">
    <property type="entry name" value="VOMI"/>
</dbReference>
<keyword evidence="2" id="KW-1185">Reference proteome</keyword>
<dbReference type="Proteomes" id="UP000076858">
    <property type="component" value="Unassembled WGS sequence"/>
</dbReference>
<gene>
    <name evidence="1" type="ORF">APZ42_028601</name>
</gene>